<name>A0A284RH55_ARMOS</name>
<dbReference type="Proteomes" id="UP000219338">
    <property type="component" value="Unassembled WGS sequence"/>
</dbReference>
<dbReference type="EMBL" id="FUEG01000009">
    <property type="protein sequence ID" value="SJL08082.1"/>
    <property type="molecule type" value="Genomic_DNA"/>
</dbReference>
<accession>A0A284RH55</accession>
<evidence type="ECO:0000313" key="2">
    <source>
        <dbReference type="Proteomes" id="UP000219338"/>
    </source>
</evidence>
<dbReference type="AlphaFoldDB" id="A0A284RH55"/>
<protein>
    <submittedName>
        <fullName evidence="1">Uncharacterized protein</fullName>
    </submittedName>
</protein>
<gene>
    <name evidence="1" type="ORF">ARMOST_11444</name>
</gene>
<proteinExistence type="predicted"/>
<evidence type="ECO:0000313" key="1">
    <source>
        <dbReference type="EMBL" id="SJL08082.1"/>
    </source>
</evidence>
<sequence>MGMWDASTRELSKTFLDDVQEWVAVDAEELVSSTDQSLSPSADISVAVGIFTGDSELIRWTILTVFVFRPLRSMSPHILAGTLLGSLYIL</sequence>
<keyword evidence="2" id="KW-1185">Reference proteome</keyword>
<reference evidence="2" key="1">
    <citation type="journal article" date="2017" name="Nat. Ecol. Evol.">
        <title>Genome expansion and lineage-specific genetic innovations in the forest pathogenic fungi Armillaria.</title>
        <authorList>
            <person name="Sipos G."/>
            <person name="Prasanna A.N."/>
            <person name="Walter M.C."/>
            <person name="O'Connor E."/>
            <person name="Balint B."/>
            <person name="Krizsan K."/>
            <person name="Kiss B."/>
            <person name="Hess J."/>
            <person name="Varga T."/>
            <person name="Slot J."/>
            <person name="Riley R."/>
            <person name="Boka B."/>
            <person name="Rigling D."/>
            <person name="Barry K."/>
            <person name="Lee J."/>
            <person name="Mihaltcheva S."/>
            <person name="LaButti K."/>
            <person name="Lipzen A."/>
            <person name="Waldron R."/>
            <person name="Moloney N.M."/>
            <person name="Sperisen C."/>
            <person name="Kredics L."/>
            <person name="Vagvoelgyi C."/>
            <person name="Patrignani A."/>
            <person name="Fitzpatrick D."/>
            <person name="Nagy I."/>
            <person name="Doyle S."/>
            <person name="Anderson J.B."/>
            <person name="Grigoriev I.V."/>
            <person name="Gueldener U."/>
            <person name="Muensterkoetter M."/>
            <person name="Nagy L.G."/>
        </authorList>
    </citation>
    <scope>NUCLEOTIDE SEQUENCE [LARGE SCALE GENOMIC DNA]</scope>
    <source>
        <strain evidence="2">C18/9</strain>
    </source>
</reference>
<organism evidence="1 2">
    <name type="scientific">Armillaria ostoyae</name>
    <name type="common">Armillaria root rot fungus</name>
    <dbReference type="NCBI Taxonomy" id="47428"/>
    <lineage>
        <taxon>Eukaryota</taxon>
        <taxon>Fungi</taxon>
        <taxon>Dikarya</taxon>
        <taxon>Basidiomycota</taxon>
        <taxon>Agaricomycotina</taxon>
        <taxon>Agaricomycetes</taxon>
        <taxon>Agaricomycetidae</taxon>
        <taxon>Agaricales</taxon>
        <taxon>Marasmiineae</taxon>
        <taxon>Physalacriaceae</taxon>
        <taxon>Armillaria</taxon>
    </lineage>
</organism>
<dbReference type="OrthoDB" id="10517508at2759"/>